<protein>
    <submittedName>
        <fullName evidence="1">Uncharacterized protein</fullName>
    </submittedName>
</protein>
<reference evidence="1 2" key="1">
    <citation type="journal article" date="2016" name="Sci. Rep.">
        <title>Metabolic traits of an uncultured archaeal lineage -MSBL1- from brine pools of the Red Sea.</title>
        <authorList>
            <person name="Mwirichia R."/>
            <person name="Alam I."/>
            <person name="Rashid M."/>
            <person name="Vinu M."/>
            <person name="Ba-Alawi W."/>
            <person name="Anthony Kamau A."/>
            <person name="Kamanda Ngugi D."/>
            <person name="Goker M."/>
            <person name="Klenk H.P."/>
            <person name="Bajic V."/>
            <person name="Stingl U."/>
        </authorList>
    </citation>
    <scope>NUCLEOTIDE SEQUENCE [LARGE SCALE GENOMIC DNA]</scope>
    <source>
        <strain evidence="1">SCGC-AAA261F17</strain>
    </source>
</reference>
<dbReference type="EMBL" id="LHXY01000037">
    <property type="protein sequence ID" value="KXB01464.1"/>
    <property type="molecule type" value="Genomic_DNA"/>
</dbReference>
<evidence type="ECO:0000313" key="1">
    <source>
        <dbReference type="EMBL" id="KXB01464.1"/>
    </source>
</evidence>
<gene>
    <name evidence="1" type="ORF">AKJ44_02515</name>
</gene>
<organism evidence="1 2">
    <name type="scientific">candidate division MSBL1 archaeon SCGC-AAA261F17</name>
    <dbReference type="NCBI Taxonomy" id="1698274"/>
    <lineage>
        <taxon>Archaea</taxon>
        <taxon>Methanobacteriati</taxon>
        <taxon>Methanobacteriota</taxon>
        <taxon>candidate division MSBL1</taxon>
    </lineage>
</organism>
<proteinExistence type="predicted"/>
<keyword evidence="2" id="KW-1185">Reference proteome</keyword>
<comment type="caution">
    <text evidence="1">The sequence shown here is derived from an EMBL/GenBank/DDBJ whole genome shotgun (WGS) entry which is preliminary data.</text>
</comment>
<sequence length="199" mass="23461">MGLKEFFVKEVGVPEEYWEYNKSRLRELSSEAVYRYVNWLYGYTKYGRGSLEVTVGISDRLERKDECLGFLSKEVLESELPEKPMIIEKLTGLAFESFGACRYSIMDVLNYLSHQDRIMELEHAEWFVWRDTLSEPENYGEMFGRIMNGNIADSRKIAVFVIMVASLKERKREDLSRRLTTRFFESSEIPHPIRRGLEN</sequence>
<evidence type="ECO:0000313" key="2">
    <source>
        <dbReference type="Proteomes" id="UP000070035"/>
    </source>
</evidence>
<accession>A0A133V4U9</accession>
<name>A0A133V4U9_9EURY</name>
<dbReference type="Proteomes" id="UP000070035">
    <property type="component" value="Unassembled WGS sequence"/>
</dbReference>
<dbReference type="AlphaFoldDB" id="A0A133V4U9"/>